<evidence type="ECO:0000313" key="1">
    <source>
        <dbReference type="EMBL" id="GFY41692.1"/>
    </source>
</evidence>
<keyword evidence="3" id="KW-1185">Reference proteome</keyword>
<reference evidence="2" key="1">
    <citation type="submission" date="2020-08" db="EMBL/GenBank/DDBJ databases">
        <title>Multicomponent nature underlies the extraordinary mechanical properties of spider dragline silk.</title>
        <authorList>
            <person name="Kono N."/>
            <person name="Nakamura H."/>
            <person name="Mori M."/>
            <person name="Yoshida Y."/>
            <person name="Ohtoshi R."/>
            <person name="Malay A.D."/>
            <person name="Moran D.A.P."/>
            <person name="Tomita M."/>
            <person name="Numata K."/>
            <person name="Arakawa K."/>
        </authorList>
    </citation>
    <scope>NUCLEOTIDE SEQUENCE</scope>
</reference>
<gene>
    <name evidence="2" type="ORF">TNIN_224351</name>
    <name evidence="1" type="ORF">TNIN_429451</name>
</gene>
<organism evidence="2 3">
    <name type="scientific">Trichonephila inaurata madagascariensis</name>
    <dbReference type="NCBI Taxonomy" id="2747483"/>
    <lineage>
        <taxon>Eukaryota</taxon>
        <taxon>Metazoa</taxon>
        <taxon>Ecdysozoa</taxon>
        <taxon>Arthropoda</taxon>
        <taxon>Chelicerata</taxon>
        <taxon>Arachnida</taxon>
        <taxon>Araneae</taxon>
        <taxon>Araneomorphae</taxon>
        <taxon>Entelegynae</taxon>
        <taxon>Araneoidea</taxon>
        <taxon>Nephilidae</taxon>
        <taxon>Trichonephila</taxon>
        <taxon>Trichonephila inaurata</taxon>
    </lineage>
</organism>
<dbReference type="EMBL" id="BMAV01002634">
    <property type="protein sequence ID" value="GFY41692.1"/>
    <property type="molecule type" value="Genomic_DNA"/>
</dbReference>
<sequence length="97" mass="11112">MFVEDLVYLITLSPSQISEALQGFNGSAWVIRPSLPPERMIQAKPSSQLKKCSLFIRFQHAGLGTLSVNNFAYLKVYFEGVFHIGRRRVICYVVIYR</sequence>
<dbReference type="EMBL" id="BMAV01015580">
    <property type="protein sequence ID" value="GFY65610.1"/>
    <property type="molecule type" value="Genomic_DNA"/>
</dbReference>
<proteinExistence type="predicted"/>
<evidence type="ECO:0000313" key="3">
    <source>
        <dbReference type="Proteomes" id="UP000886998"/>
    </source>
</evidence>
<accession>A0A8X6Y787</accession>
<name>A0A8X6Y787_9ARAC</name>
<evidence type="ECO:0000313" key="2">
    <source>
        <dbReference type="EMBL" id="GFY65610.1"/>
    </source>
</evidence>
<dbReference type="Proteomes" id="UP000886998">
    <property type="component" value="Unassembled WGS sequence"/>
</dbReference>
<protein>
    <submittedName>
        <fullName evidence="2">Uncharacterized protein</fullName>
    </submittedName>
</protein>
<dbReference type="AlphaFoldDB" id="A0A8X6Y787"/>
<comment type="caution">
    <text evidence="2">The sequence shown here is derived from an EMBL/GenBank/DDBJ whole genome shotgun (WGS) entry which is preliminary data.</text>
</comment>